<dbReference type="Gene3D" id="3.10.20.600">
    <property type="match status" value="1"/>
</dbReference>
<evidence type="ECO:0000256" key="7">
    <source>
        <dbReference type="ARBA" id="ARBA00022723"/>
    </source>
</evidence>
<evidence type="ECO:0000259" key="10">
    <source>
        <dbReference type="Pfam" id="PF01512"/>
    </source>
</evidence>
<organism evidence="12 13">
    <name type="scientific">Pseudonocardia aurantiaca</name>
    <dbReference type="NCBI Taxonomy" id="75290"/>
    <lineage>
        <taxon>Bacteria</taxon>
        <taxon>Bacillati</taxon>
        <taxon>Actinomycetota</taxon>
        <taxon>Actinomycetes</taxon>
        <taxon>Pseudonocardiales</taxon>
        <taxon>Pseudonocardiaceae</taxon>
        <taxon>Pseudonocardia</taxon>
    </lineage>
</organism>
<evidence type="ECO:0000256" key="8">
    <source>
        <dbReference type="ARBA" id="ARBA00023004"/>
    </source>
</evidence>
<evidence type="ECO:0000256" key="6">
    <source>
        <dbReference type="ARBA" id="ARBA00022643"/>
    </source>
</evidence>
<dbReference type="SUPFAM" id="SSF142019">
    <property type="entry name" value="Nqo1 FMN-binding domain-like"/>
    <property type="match status" value="1"/>
</dbReference>
<comment type="caution">
    <text evidence="12">The sequence shown here is derived from an EMBL/GenBank/DDBJ whole genome shotgun (WGS) entry which is preliminary data.</text>
</comment>
<evidence type="ECO:0000256" key="9">
    <source>
        <dbReference type="ARBA" id="ARBA00023014"/>
    </source>
</evidence>
<comment type="similarity">
    <text evidence="3">Belongs to the complex I 51 kDa subunit family.</text>
</comment>
<dbReference type="SUPFAM" id="SSF140490">
    <property type="entry name" value="Nqo1C-terminal domain-like"/>
    <property type="match status" value="1"/>
</dbReference>
<keyword evidence="8" id="KW-0408">Iron</keyword>
<dbReference type="InterPro" id="IPR037225">
    <property type="entry name" value="Nuo51_FMN-bd_sf"/>
</dbReference>
<dbReference type="Pfam" id="PF01512">
    <property type="entry name" value="Complex1_51K"/>
    <property type="match status" value="1"/>
</dbReference>
<evidence type="ECO:0000256" key="4">
    <source>
        <dbReference type="ARBA" id="ARBA00022485"/>
    </source>
</evidence>
<feature type="domain" description="NADH-ubiquinone oxidoreductase 51kDa subunit iron-sulphur binding" evidence="11">
    <location>
        <begin position="297"/>
        <end position="378"/>
    </location>
</feature>
<feature type="domain" description="NADH-ubiquinone oxidoreductase 51kDa subunit FMN-binding" evidence="10">
    <location>
        <begin position="45"/>
        <end position="199"/>
    </location>
</feature>
<dbReference type="Proteomes" id="UP001597145">
    <property type="component" value="Unassembled WGS sequence"/>
</dbReference>
<dbReference type="Gene3D" id="3.40.50.11540">
    <property type="entry name" value="NADH-ubiquinone oxidoreductase 51kDa subunit"/>
    <property type="match status" value="1"/>
</dbReference>
<evidence type="ECO:0000313" key="13">
    <source>
        <dbReference type="Proteomes" id="UP001597145"/>
    </source>
</evidence>
<evidence type="ECO:0000256" key="2">
    <source>
        <dbReference type="ARBA" id="ARBA00001966"/>
    </source>
</evidence>
<keyword evidence="4" id="KW-0004">4Fe-4S</keyword>
<dbReference type="RefSeq" id="WP_343976610.1">
    <property type="nucleotide sequence ID" value="NZ_BAAAJG010000008.1"/>
</dbReference>
<dbReference type="EMBL" id="JBHUCP010000007">
    <property type="protein sequence ID" value="MFD1530053.1"/>
    <property type="molecule type" value="Genomic_DNA"/>
</dbReference>
<comment type="cofactor">
    <cofactor evidence="2">
        <name>[4Fe-4S] cluster</name>
        <dbReference type="ChEBI" id="CHEBI:49883"/>
    </cofactor>
</comment>
<protein>
    <submittedName>
        <fullName evidence="12">NADH-ubiquinone oxidoreductase-F iron-sulfur binding region domain-containing protein</fullName>
    </submittedName>
</protein>
<dbReference type="Pfam" id="PF10589">
    <property type="entry name" value="NADH_4Fe-4S"/>
    <property type="match status" value="1"/>
</dbReference>
<evidence type="ECO:0000256" key="5">
    <source>
        <dbReference type="ARBA" id="ARBA00022630"/>
    </source>
</evidence>
<keyword evidence="9" id="KW-0411">Iron-sulfur</keyword>
<evidence type="ECO:0000313" key="12">
    <source>
        <dbReference type="EMBL" id="MFD1530053.1"/>
    </source>
</evidence>
<dbReference type="PANTHER" id="PTHR11780">
    <property type="entry name" value="NADH-UBIQUINONE OXIDOREDUCTASE FLAVOPROTEIN 1 NDUFV1"/>
    <property type="match status" value="1"/>
</dbReference>
<dbReference type="SUPFAM" id="SSF142984">
    <property type="entry name" value="Nqo1 middle domain-like"/>
    <property type="match status" value="1"/>
</dbReference>
<dbReference type="InterPro" id="IPR050837">
    <property type="entry name" value="ComplexI_51kDa_subunit"/>
</dbReference>
<evidence type="ECO:0000259" key="11">
    <source>
        <dbReference type="Pfam" id="PF10589"/>
    </source>
</evidence>
<keyword evidence="6" id="KW-0288">FMN</keyword>
<dbReference type="InterPro" id="IPR019575">
    <property type="entry name" value="Nuop51_4Fe4S-bd"/>
</dbReference>
<evidence type="ECO:0000256" key="1">
    <source>
        <dbReference type="ARBA" id="ARBA00001917"/>
    </source>
</evidence>
<sequence>MTTALGVPRLLAGWRETGAPADLRAHLRRYGPNPAMRGADLIDAVTRAGLLGRGGGGFPTGRKLAAVRSGGRRPVVVVNACEGEPASAKDAALLDLAPHLVLDGAVLAATALGAVQVVVAVHEGSVGEMHVGTAIAERDDPVRVTIVTVPARYVASEESALVHFVDAEDPRPTTGPRPFQRGVDGRPTLVDNAETLAHLALIARFGADWFREVGTPDRPGTYLVTVGGAVRDPGVYEVAGGAPADAVLNTAGGPAWPLQAVLVGGYGGVWAVPGSAPAAGVALLLALPVGNCGLAQTAHLLRYLAGQSARQCGPCTFGLPAIAADVADLVRGRGGAALDRLRRRLDVIPGRGACAHPDGAVRLASSALEVFAGDVAAHVRGRPCRDAGAPPFFPVGRT</sequence>
<gene>
    <name evidence="12" type="ORF">ACFSCY_11420</name>
</gene>
<proteinExistence type="inferred from homology"/>
<keyword evidence="7" id="KW-0479">Metal-binding</keyword>
<dbReference type="InterPro" id="IPR037207">
    <property type="entry name" value="Nuop51_4Fe4S-bd_sf"/>
</dbReference>
<dbReference type="PANTHER" id="PTHR11780:SF10">
    <property type="entry name" value="NADH DEHYDROGENASE [UBIQUINONE] FLAVOPROTEIN 1, MITOCHONDRIAL"/>
    <property type="match status" value="1"/>
</dbReference>
<comment type="cofactor">
    <cofactor evidence="1">
        <name>FMN</name>
        <dbReference type="ChEBI" id="CHEBI:58210"/>
    </cofactor>
</comment>
<keyword evidence="5" id="KW-0285">Flavoprotein</keyword>
<dbReference type="Gene3D" id="1.20.1440.230">
    <property type="entry name" value="NADH-ubiquinone oxidoreductase 51kDa subunit, iron-sulphur binding domain"/>
    <property type="match status" value="1"/>
</dbReference>
<dbReference type="InterPro" id="IPR011538">
    <property type="entry name" value="Nuo51_FMN-bd"/>
</dbReference>
<name>A0ABW4FIM6_9PSEU</name>
<reference evidence="13" key="1">
    <citation type="journal article" date="2019" name="Int. J. Syst. Evol. Microbiol.">
        <title>The Global Catalogue of Microorganisms (GCM) 10K type strain sequencing project: providing services to taxonomists for standard genome sequencing and annotation.</title>
        <authorList>
            <consortium name="The Broad Institute Genomics Platform"/>
            <consortium name="The Broad Institute Genome Sequencing Center for Infectious Disease"/>
            <person name="Wu L."/>
            <person name="Ma J."/>
        </authorList>
    </citation>
    <scope>NUCLEOTIDE SEQUENCE [LARGE SCALE GENOMIC DNA]</scope>
    <source>
        <strain evidence="13">JCM 12165</strain>
    </source>
</reference>
<evidence type="ECO:0000256" key="3">
    <source>
        <dbReference type="ARBA" id="ARBA00007523"/>
    </source>
</evidence>
<keyword evidence="13" id="KW-1185">Reference proteome</keyword>
<accession>A0ABW4FIM6</accession>